<dbReference type="InterPro" id="IPR036162">
    <property type="entry name" value="Resolvase-like_N_sf"/>
</dbReference>
<evidence type="ECO:0000256" key="1">
    <source>
        <dbReference type="ARBA" id="ARBA00023125"/>
    </source>
</evidence>
<feature type="domain" description="Resolvase/invertase-type recombinase catalytic" evidence="3">
    <location>
        <begin position="3"/>
        <end position="154"/>
    </location>
</feature>
<sequence>MTTAIIYVRLSSHRGDLDPSTSPARQEEACRAYCTAKGWDVHPHVVRDLDVSGSDKGLRLDRPGLGEIRERWGEVDVVIFAKLDRLARNVVDFRAFAEEAEQHGAALVSVAESLDMTTVSGRFVATILAAFAEMEAATIAERTAAGIAGARKLGRWAGGAAPYGYKVTPAPDGPGYVLAPDPDAAPYVREAAERVLAGESLYRIAHDFNARGVPTRSALLIAQGRTRRTKPAPWSTQVIAQMLLNPATVGRSVYRGEVIRGDDGMPRQLWEPILPLDVWHQLRATLAANGDGVEGRGRRVRAARLLSGIAYCAGCGRKLYASSRKHASGANVPTYACAARRNGQGCKGVAITAEQTEAVVERQFLGLVGAWPVVEVVTVAVDDGRRADVEAAIADTARQMTERGADVGALAARLSALHAEREALPATAVTEVRRVPTGRTFAEEWAARDVDGRRALLASAGARVVIHRATLPGRKVFEEGRVQLLLGEVGDLGDAEAQRLAEVAAEEAM</sequence>
<comment type="caution">
    <text evidence="5">The sequence shown here is derived from an EMBL/GenBank/DDBJ whole genome shotgun (WGS) entry which is preliminary data.</text>
</comment>
<accession>A0A420EX23</accession>
<dbReference type="InterPro" id="IPR050639">
    <property type="entry name" value="SSR_resolvase"/>
</dbReference>
<evidence type="ECO:0000259" key="4">
    <source>
        <dbReference type="PROSITE" id="PS51737"/>
    </source>
</evidence>
<dbReference type="RefSeq" id="WP_120330541.1">
    <property type="nucleotide sequence ID" value="NZ_RAQQ01000017.1"/>
</dbReference>
<evidence type="ECO:0000313" key="6">
    <source>
        <dbReference type="Proteomes" id="UP000285744"/>
    </source>
</evidence>
<dbReference type="PANTHER" id="PTHR30461:SF2">
    <property type="entry name" value="SERINE RECOMBINASE PINE-RELATED"/>
    <property type="match status" value="1"/>
</dbReference>
<name>A0A420EX23_9ACTN</name>
<proteinExistence type="predicted"/>
<dbReference type="CDD" id="cd00338">
    <property type="entry name" value="Ser_Recombinase"/>
    <property type="match status" value="1"/>
</dbReference>
<dbReference type="Proteomes" id="UP000285744">
    <property type="component" value="Unassembled WGS sequence"/>
</dbReference>
<feature type="domain" description="Recombinase" evidence="4">
    <location>
        <begin position="162"/>
        <end position="292"/>
    </location>
</feature>
<organism evidence="5 6">
    <name type="scientific">Micromonospora globbae</name>
    <dbReference type="NCBI Taxonomy" id="1894969"/>
    <lineage>
        <taxon>Bacteria</taxon>
        <taxon>Bacillati</taxon>
        <taxon>Actinomycetota</taxon>
        <taxon>Actinomycetes</taxon>
        <taxon>Micromonosporales</taxon>
        <taxon>Micromonosporaceae</taxon>
        <taxon>Micromonospora</taxon>
    </lineage>
</organism>
<dbReference type="InterPro" id="IPR038109">
    <property type="entry name" value="DNA_bind_recomb_sf"/>
</dbReference>
<dbReference type="SMART" id="SM00857">
    <property type="entry name" value="Resolvase"/>
    <property type="match status" value="1"/>
</dbReference>
<dbReference type="EMBL" id="RAQQ01000017">
    <property type="protein sequence ID" value="RKF25233.1"/>
    <property type="molecule type" value="Genomic_DNA"/>
</dbReference>
<dbReference type="PROSITE" id="PS51737">
    <property type="entry name" value="RECOMBINASE_DNA_BIND"/>
    <property type="match status" value="1"/>
</dbReference>
<dbReference type="PROSITE" id="PS51736">
    <property type="entry name" value="RECOMBINASES_3"/>
    <property type="match status" value="1"/>
</dbReference>
<dbReference type="Gene3D" id="3.40.50.1390">
    <property type="entry name" value="Resolvase, N-terminal catalytic domain"/>
    <property type="match status" value="1"/>
</dbReference>
<dbReference type="PANTHER" id="PTHR30461">
    <property type="entry name" value="DNA-INVERTASE FROM LAMBDOID PROPHAGE"/>
    <property type="match status" value="1"/>
</dbReference>
<dbReference type="InterPro" id="IPR011109">
    <property type="entry name" value="DNA_bind_recombinase_dom"/>
</dbReference>
<evidence type="ECO:0000256" key="2">
    <source>
        <dbReference type="ARBA" id="ARBA00023172"/>
    </source>
</evidence>
<keyword evidence="1" id="KW-0238">DNA-binding</keyword>
<protein>
    <submittedName>
        <fullName evidence="5">Recombinase family protein</fullName>
    </submittedName>
</protein>
<reference evidence="5 6" key="1">
    <citation type="journal article" date="2018" name="Int. J. Syst. Evol. Microbiol.">
        <title>Micromonospora globbae sp. nov., an endophytic actinomycete isolated from roots of Globba winitii C. H. Wright.</title>
        <authorList>
            <person name="Kuncharoen N."/>
            <person name="Pittayakhajonwut P."/>
            <person name="Tanasupawat S."/>
        </authorList>
    </citation>
    <scope>NUCLEOTIDE SEQUENCE [LARGE SCALE GENOMIC DNA]</scope>
    <source>
        <strain evidence="5 6">WPS1-2</strain>
    </source>
</reference>
<dbReference type="AlphaFoldDB" id="A0A420EX23"/>
<dbReference type="InterPro" id="IPR006119">
    <property type="entry name" value="Resolv_N"/>
</dbReference>
<dbReference type="GO" id="GO:0003677">
    <property type="term" value="F:DNA binding"/>
    <property type="evidence" value="ECO:0007669"/>
    <property type="project" value="UniProtKB-KW"/>
</dbReference>
<dbReference type="Pfam" id="PF13408">
    <property type="entry name" value="Zn_ribbon_recom"/>
    <property type="match status" value="1"/>
</dbReference>
<dbReference type="SUPFAM" id="SSF53041">
    <property type="entry name" value="Resolvase-like"/>
    <property type="match status" value="1"/>
</dbReference>
<dbReference type="GO" id="GO:0000150">
    <property type="term" value="F:DNA strand exchange activity"/>
    <property type="evidence" value="ECO:0007669"/>
    <property type="project" value="InterPro"/>
</dbReference>
<keyword evidence="2" id="KW-0233">DNA recombination</keyword>
<dbReference type="InterPro" id="IPR025827">
    <property type="entry name" value="Zn_ribbon_recom_dom"/>
</dbReference>
<dbReference type="Pfam" id="PF00239">
    <property type="entry name" value="Resolvase"/>
    <property type="match status" value="1"/>
</dbReference>
<dbReference type="Gene3D" id="3.90.1750.20">
    <property type="entry name" value="Putative Large Serine Recombinase, Chain B, Domain 2"/>
    <property type="match status" value="1"/>
</dbReference>
<evidence type="ECO:0000259" key="3">
    <source>
        <dbReference type="PROSITE" id="PS51736"/>
    </source>
</evidence>
<gene>
    <name evidence="5" type="ORF">D7I43_22530</name>
</gene>
<evidence type="ECO:0000313" key="5">
    <source>
        <dbReference type="EMBL" id="RKF25233.1"/>
    </source>
</evidence>
<dbReference type="Pfam" id="PF07508">
    <property type="entry name" value="Recombinase"/>
    <property type="match status" value="1"/>
</dbReference>
<dbReference type="OrthoDB" id="4500247at2"/>